<keyword evidence="3" id="KW-1185">Reference proteome</keyword>
<dbReference type="InterPro" id="IPR003131">
    <property type="entry name" value="T1-type_BTB"/>
</dbReference>
<gene>
    <name evidence="2" type="ORF">CGOC_LOCUS6089</name>
</gene>
<organism evidence="2 3">
    <name type="scientific">Cylicostephanus goldi</name>
    <name type="common">Nematode worm</name>
    <dbReference type="NCBI Taxonomy" id="71465"/>
    <lineage>
        <taxon>Eukaryota</taxon>
        <taxon>Metazoa</taxon>
        <taxon>Ecdysozoa</taxon>
        <taxon>Nematoda</taxon>
        <taxon>Chromadorea</taxon>
        <taxon>Rhabditida</taxon>
        <taxon>Rhabditina</taxon>
        <taxon>Rhabditomorpha</taxon>
        <taxon>Strongyloidea</taxon>
        <taxon>Strongylidae</taxon>
        <taxon>Cylicostephanus</taxon>
    </lineage>
</organism>
<proteinExistence type="predicted"/>
<dbReference type="AlphaFoldDB" id="A0A3P6TIK6"/>
<reference evidence="2 3" key="1">
    <citation type="submission" date="2018-11" db="EMBL/GenBank/DDBJ databases">
        <authorList>
            <consortium name="Pathogen Informatics"/>
        </authorList>
    </citation>
    <scope>NUCLEOTIDE SEQUENCE [LARGE SCALE GENOMIC DNA]</scope>
</reference>
<name>A0A3P6TIK6_CYLGO</name>
<dbReference type="OrthoDB" id="296522at2759"/>
<dbReference type="GO" id="GO:0051260">
    <property type="term" value="P:protein homooligomerization"/>
    <property type="evidence" value="ECO:0007669"/>
    <property type="project" value="InterPro"/>
</dbReference>
<dbReference type="Proteomes" id="UP000271889">
    <property type="component" value="Unassembled WGS sequence"/>
</dbReference>
<accession>A0A3P6TIK6</accession>
<feature type="domain" description="Potassium channel tetramerisation-type BTB" evidence="1">
    <location>
        <begin position="8"/>
        <end position="61"/>
    </location>
</feature>
<dbReference type="InterPro" id="IPR011333">
    <property type="entry name" value="SKP1/BTB/POZ_sf"/>
</dbReference>
<dbReference type="Gene3D" id="3.30.710.10">
    <property type="entry name" value="Potassium Channel Kv1.1, Chain A"/>
    <property type="match status" value="1"/>
</dbReference>
<evidence type="ECO:0000313" key="3">
    <source>
        <dbReference type="Proteomes" id="UP000271889"/>
    </source>
</evidence>
<protein>
    <recommendedName>
        <fullName evidence="1">Potassium channel tetramerisation-type BTB domain-containing protein</fullName>
    </recommendedName>
</protein>
<dbReference type="EMBL" id="UYRV01019309">
    <property type="protein sequence ID" value="VDK65848.1"/>
    <property type="molecule type" value="Genomic_DNA"/>
</dbReference>
<sequence>MALVDGCDPITGEYYLERNSRIADHIVDFFTTGSLHKPQNMCIEKFKEELAYWRISTDHVSSKSSYVKVVRDVATTSRTFLILPPVTLQQ</sequence>
<evidence type="ECO:0000259" key="1">
    <source>
        <dbReference type="Pfam" id="PF02214"/>
    </source>
</evidence>
<evidence type="ECO:0000313" key="2">
    <source>
        <dbReference type="EMBL" id="VDK65848.1"/>
    </source>
</evidence>
<dbReference type="Pfam" id="PF02214">
    <property type="entry name" value="BTB_2"/>
    <property type="match status" value="1"/>
</dbReference>
<dbReference type="SUPFAM" id="SSF54695">
    <property type="entry name" value="POZ domain"/>
    <property type="match status" value="1"/>
</dbReference>